<evidence type="ECO:0000313" key="2">
    <source>
        <dbReference type="EMBL" id="KAA3461603.1"/>
    </source>
</evidence>
<dbReference type="AlphaFoldDB" id="A0A5B6UW15"/>
<dbReference type="PANTHER" id="PTHR45835">
    <property type="entry name" value="YALI0A06105P"/>
    <property type="match status" value="1"/>
</dbReference>
<accession>A0A5B6UW15</accession>
<dbReference type="PANTHER" id="PTHR45835:SF99">
    <property type="entry name" value="CHROMO DOMAIN-CONTAINING PROTEIN-RELATED"/>
    <property type="match status" value="1"/>
</dbReference>
<dbReference type="OrthoDB" id="1736806at2759"/>
<dbReference type="Gene3D" id="1.10.340.70">
    <property type="match status" value="1"/>
</dbReference>
<keyword evidence="3" id="KW-1185">Reference proteome</keyword>
<dbReference type="Proteomes" id="UP000325315">
    <property type="component" value="Unassembled WGS sequence"/>
</dbReference>
<dbReference type="Pfam" id="PF17921">
    <property type="entry name" value="Integrase_H2C2"/>
    <property type="match status" value="1"/>
</dbReference>
<protein>
    <submittedName>
        <fullName evidence="2">Integrase</fullName>
    </submittedName>
</protein>
<reference evidence="3" key="1">
    <citation type="journal article" date="2019" name="Plant Biotechnol. J.">
        <title>Genome sequencing of the Australian wild diploid species Gossypium australe highlights disease resistance and delayed gland morphogenesis.</title>
        <authorList>
            <person name="Cai Y."/>
            <person name="Cai X."/>
            <person name="Wang Q."/>
            <person name="Wang P."/>
            <person name="Zhang Y."/>
            <person name="Cai C."/>
            <person name="Xu Y."/>
            <person name="Wang K."/>
            <person name="Zhou Z."/>
            <person name="Wang C."/>
            <person name="Geng S."/>
            <person name="Li B."/>
            <person name="Dong Q."/>
            <person name="Hou Y."/>
            <person name="Wang H."/>
            <person name="Ai P."/>
            <person name="Liu Z."/>
            <person name="Yi F."/>
            <person name="Sun M."/>
            <person name="An G."/>
            <person name="Cheng J."/>
            <person name="Zhang Y."/>
            <person name="Shi Q."/>
            <person name="Xie Y."/>
            <person name="Shi X."/>
            <person name="Chang Y."/>
            <person name="Huang F."/>
            <person name="Chen Y."/>
            <person name="Hong S."/>
            <person name="Mi L."/>
            <person name="Sun Q."/>
            <person name="Zhang L."/>
            <person name="Zhou B."/>
            <person name="Peng R."/>
            <person name="Zhang X."/>
            <person name="Liu F."/>
        </authorList>
    </citation>
    <scope>NUCLEOTIDE SEQUENCE [LARGE SCALE GENOMIC DNA]</scope>
    <source>
        <strain evidence="3">cv. PA1801</strain>
    </source>
</reference>
<sequence length="166" mass="19169">MIDLRPNFTRLSLLDEGGLLVKPTWVDQIRAKQLYDKSLVSRFRQIENGGTFNFGLNSNEILCFKGWVCVPNDVELRQSILREAHSNPYAMHPGGNKMCRDLQDLYCWPSLKWKKVKVEHQLPSDSPLDFVSGLPLTSSKKDSVWVIVDQLTKFAYFFPIRTDYSL</sequence>
<name>A0A5B6UW15_9ROSI</name>
<dbReference type="EMBL" id="SMMG02000009">
    <property type="protein sequence ID" value="KAA3461603.1"/>
    <property type="molecule type" value="Genomic_DNA"/>
</dbReference>
<comment type="caution">
    <text evidence="2">The sequence shown here is derived from an EMBL/GenBank/DDBJ whole genome shotgun (WGS) entry which is preliminary data.</text>
</comment>
<organism evidence="2 3">
    <name type="scientific">Gossypium australe</name>
    <dbReference type="NCBI Taxonomy" id="47621"/>
    <lineage>
        <taxon>Eukaryota</taxon>
        <taxon>Viridiplantae</taxon>
        <taxon>Streptophyta</taxon>
        <taxon>Embryophyta</taxon>
        <taxon>Tracheophyta</taxon>
        <taxon>Spermatophyta</taxon>
        <taxon>Magnoliopsida</taxon>
        <taxon>eudicotyledons</taxon>
        <taxon>Gunneridae</taxon>
        <taxon>Pentapetalae</taxon>
        <taxon>rosids</taxon>
        <taxon>malvids</taxon>
        <taxon>Malvales</taxon>
        <taxon>Malvaceae</taxon>
        <taxon>Malvoideae</taxon>
        <taxon>Gossypium</taxon>
    </lineage>
</organism>
<evidence type="ECO:0000313" key="3">
    <source>
        <dbReference type="Proteomes" id="UP000325315"/>
    </source>
</evidence>
<proteinExistence type="predicted"/>
<evidence type="ECO:0000259" key="1">
    <source>
        <dbReference type="Pfam" id="PF17921"/>
    </source>
</evidence>
<feature type="domain" description="Integrase zinc-binding" evidence="1">
    <location>
        <begin position="74"/>
        <end position="112"/>
    </location>
</feature>
<gene>
    <name evidence="2" type="ORF">EPI10_028161</name>
</gene>
<dbReference type="InterPro" id="IPR041588">
    <property type="entry name" value="Integrase_H2C2"/>
</dbReference>